<proteinExistence type="predicted"/>
<feature type="domain" description="CNH" evidence="2">
    <location>
        <begin position="1"/>
        <end position="177"/>
    </location>
</feature>
<dbReference type="InterPro" id="IPR050839">
    <property type="entry name" value="Rho-assoc_Ser/Thr_Kinase"/>
</dbReference>
<gene>
    <name evidence="3" type="ORF">JYU34_022313</name>
</gene>
<evidence type="ECO:0000313" key="3">
    <source>
        <dbReference type="EMBL" id="KAG7295307.1"/>
    </source>
</evidence>
<dbReference type="PANTHER" id="PTHR22988:SF66">
    <property type="entry name" value="SERINE_THREONINE-PROTEIN KINASE GENGHIS KHAN"/>
    <property type="match status" value="1"/>
</dbReference>
<dbReference type="CDD" id="cd00132">
    <property type="entry name" value="CRIB"/>
    <property type="match status" value="1"/>
</dbReference>
<dbReference type="EMBL" id="JAHIBW010000031">
    <property type="protein sequence ID" value="KAG7295307.1"/>
    <property type="molecule type" value="Genomic_DNA"/>
</dbReference>
<name>A0ABQ7PQP5_PLUXY</name>
<dbReference type="Proteomes" id="UP000823941">
    <property type="component" value="Chromosome 31"/>
</dbReference>
<feature type="domain" description="CRIB" evidence="1">
    <location>
        <begin position="246"/>
        <end position="259"/>
    </location>
</feature>
<comment type="caution">
    <text evidence="3">The sequence shown here is derived from an EMBL/GenBank/DDBJ whole genome shotgun (WGS) entry which is preliminary data.</text>
</comment>
<organism evidence="3 4">
    <name type="scientific">Plutella xylostella</name>
    <name type="common">Diamondback moth</name>
    <name type="synonym">Plutella maculipennis</name>
    <dbReference type="NCBI Taxonomy" id="51655"/>
    <lineage>
        <taxon>Eukaryota</taxon>
        <taxon>Metazoa</taxon>
        <taxon>Ecdysozoa</taxon>
        <taxon>Arthropoda</taxon>
        <taxon>Hexapoda</taxon>
        <taxon>Insecta</taxon>
        <taxon>Pterygota</taxon>
        <taxon>Neoptera</taxon>
        <taxon>Endopterygota</taxon>
        <taxon>Lepidoptera</taxon>
        <taxon>Glossata</taxon>
        <taxon>Ditrysia</taxon>
        <taxon>Yponomeutoidea</taxon>
        <taxon>Plutellidae</taxon>
        <taxon>Plutella</taxon>
    </lineage>
</organism>
<evidence type="ECO:0000259" key="2">
    <source>
        <dbReference type="PROSITE" id="PS50219"/>
    </source>
</evidence>
<accession>A0ABQ7PQP5</accession>
<evidence type="ECO:0000313" key="4">
    <source>
        <dbReference type="Proteomes" id="UP000823941"/>
    </source>
</evidence>
<dbReference type="InterPro" id="IPR001180">
    <property type="entry name" value="CNH_dom"/>
</dbReference>
<sequence length="286" mass="31975">MGFACVCKRQNAYIVNVYEITRTAARRVRIAELRAPSAVLSIQLWRGALVLGHRGGFVMHQLPPRDAPPITLVHPDNQVNMFLCHSGARPIACAQTRDGHRLLIFNTLALYVRADGHRARDIELMYTQPPLHHAINDNYLLIFTATHIDVYDIEAGEWVQTINLPNARPLDENGWLVLVTPSANNASPFSSDAGPYVVYLHTPYAEGPLDVEQLCASSRKRFTVRELSHQSVEAHNRLSERRSRLISAPSNFAHVSHMGPGDGIRSQRLLDLPTTVDTADRQVTQL</sequence>
<dbReference type="InterPro" id="IPR000095">
    <property type="entry name" value="CRIB_dom"/>
</dbReference>
<dbReference type="PROSITE" id="PS50219">
    <property type="entry name" value="CNH"/>
    <property type="match status" value="1"/>
</dbReference>
<reference evidence="3 4" key="1">
    <citation type="submission" date="2021-06" db="EMBL/GenBank/DDBJ databases">
        <title>A haploid diamondback moth (Plutella xylostella L.) genome assembly resolves 31 chromosomes and identifies a diamide resistance mutation.</title>
        <authorList>
            <person name="Ward C.M."/>
            <person name="Perry K.D."/>
            <person name="Baker G."/>
            <person name="Powis K."/>
            <person name="Heckel D.G."/>
            <person name="Baxter S.W."/>
        </authorList>
    </citation>
    <scope>NUCLEOTIDE SEQUENCE [LARGE SCALE GENOMIC DNA]</scope>
    <source>
        <strain evidence="3 4">LV</strain>
        <tissue evidence="3">Single pupa</tissue>
    </source>
</reference>
<dbReference type="Pfam" id="PF00780">
    <property type="entry name" value="CNH"/>
    <property type="match status" value="1"/>
</dbReference>
<keyword evidence="4" id="KW-1185">Reference proteome</keyword>
<protein>
    <submittedName>
        <fullName evidence="3">Uncharacterized protein</fullName>
    </submittedName>
</protein>
<evidence type="ECO:0000259" key="1">
    <source>
        <dbReference type="PROSITE" id="PS50108"/>
    </source>
</evidence>
<dbReference type="SMART" id="SM00285">
    <property type="entry name" value="PBD"/>
    <property type="match status" value="1"/>
</dbReference>
<dbReference type="PROSITE" id="PS50108">
    <property type="entry name" value="CRIB"/>
    <property type="match status" value="1"/>
</dbReference>
<dbReference type="PANTHER" id="PTHR22988">
    <property type="entry name" value="MYOTONIC DYSTROPHY S/T KINASE-RELATED"/>
    <property type="match status" value="1"/>
</dbReference>